<dbReference type="InterPro" id="IPR036291">
    <property type="entry name" value="NAD(P)-bd_dom_sf"/>
</dbReference>
<dbReference type="Pfam" id="PF13561">
    <property type="entry name" value="adh_short_C2"/>
    <property type="match status" value="1"/>
</dbReference>
<name>A0Y9Z9_9GAMM</name>
<dbReference type="Proteomes" id="UP000004931">
    <property type="component" value="Unassembled WGS sequence"/>
</dbReference>
<organism evidence="1 2">
    <name type="scientific">marine gamma proteobacterium HTCC2143</name>
    <dbReference type="NCBI Taxonomy" id="247633"/>
    <lineage>
        <taxon>Bacteria</taxon>
        <taxon>Pseudomonadati</taxon>
        <taxon>Pseudomonadota</taxon>
        <taxon>Gammaproteobacteria</taxon>
        <taxon>Cellvibrionales</taxon>
        <taxon>Spongiibacteraceae</taxon>
        <taxon>BD1-7 clade</taxon>
    </lineage>
</organism>
<dbReference type="InterPro" id="IPR002347">
    <property type="entry name" value="SDR_fam"/>
</dbReference>
<dbReference type="eggNOG" id="COG1028">
    <property type="taxonomic scope" value="Bacteria"/>
</dbReference>
<protein>
    <submittedName>
        <fullName evidence="1">Putative 3-oxoacyl-acyl carrier protein reductase</fullName>
    </submittedName>
</protein>
<dbReference type="Gene3D" id="3.40.50.720">
    <property type="entry name" value="NAD(P)-binding Rossmann-like Domain"/>
    <property type="match status" value="1"/>
</dbReference>
<dbReference type="STRING" id="247633.GP2143_16896"/>
<dbReference type="SUPFAM" id="SSF51735">
    <property type="entry name" value="NAD(P)-binding Rossmann-fold domains"/>
    <property type="match status" value="1"/>
</dbReference>
<proteinExistence type="predicted"/>
<dbReference type="EMBL" id="AAVT01000001">
    <property type="protein sequence ID" value="EAW32953.1"/>
    <property type="molecule type" value="Genomic_DNA"/>
</dbReference>
<keyword evidence="2" id="KW-1185">Reference proteome</keyword>
<evidence type="ECO:0000313" key="1">
    <source>
        <dbReference type="EMBL" id="EAW32953.1"/>
    </source>
</evidence>
<gene>
    <name evidence="1" type="ORF">GP2143_16896</name>
</gene>
<reference evidence="1 2" key="1">
    <citation type="journal article" date="2010" name="J. Bacteriol.">
        <title>Genome sequence of the oligotrophic marine Gammaproteobacterium HTCC2143, isolated from the Oregon Coast.</title>
        <authorList>
            <person name="Oh H.M."/>
            <person name="Kang I."/>
            <person name="Ferriera S."/>
            <person name="Giovannoni S.J."/>
            <person name="Cho J.C."/>
        </authorList>
    </citation>
    <scope>NUCLEOTIDE SEQUENCE [LARGE SCALE GENOMIC DNA]</scope>
    <source>
        <strain evidence="1 2">HTCC2143</strain>
    </source>
</reference>
<comment type="caution">
    <text evidence="1">The sequence shown here is derived from an EMBL/GenBank/DDBJ whole genome shotgun (WGS) entry which is preliminary data.</text>
</comment>
<accession>A0Y9Z9</accession>
<sequence>MIGLTKTLAKEWGRYHVTVNCVAFGHIDTRLTQPYTEKRQFVLMTKT</sequence>
<dbReference type="AlphaFoldDB" id="A0Y9Z9"/>
<evidence type="ECO:0000313" key="2">
    <source>
        <dbReference type="Proteomes" id="UP000004931"/>
    </source>
</evidence>